<dbReference type="AlphaFoldDB" id="F7NND4"/>
<keyword evidence="2" id="KW-1185">Reference proteome</keyword>
<protein>
    <recommendedName>
        <fullName evidence="3">Dephospho-CoA kinase</fullName>
    </recommendedName>
</protein>
<comment type="caution">
    <text evidence="1">The sequence shown here is derived from an EMBL/GenBank/DDBJ whole genome shotgun (WGS) entry which is preliminary data.</text>
</comment>
<organism evidence="1 2">
    <name type="scientific">Acetonema longum DSM 6540</name>
    <dbReference type="NCBI Taxonomy" id="1009370"/>
    <lineage>
        <taxon>Bacteria</taxon>
        <taxon>Bacillati</taxon>
        <taxon>Bacillota</taxon>
        <taxon>Negativicutes</taxon>
        <taxon>Acetonemataceae</taxon>
        <taxon>Acetonema</taxon>
    </lineage>
</organism>
<dbReference type="InterPro" id="IPR027417">
    <property type="entry name" value="P-loop_NTPase"/>
</dbReference>
<evidence type="ECO:0008006" key="3">
    <source>
        <dbReference type="Google" id="ProtNLM"/>
    </source>
</evidence>
<dbReference type="eggNOG" id="COG0283">
    <property type="taxonomic scope" value="Bacteria"/>
</dbReference>
<dbReference type="Gene3D" id="3.40.50.300">
    <property type="entry name" value="P-loop containing nucleotide triphosphate hydrolases"/>
    <property type="match status" value="1"/>
</dbReference>
<sequence>MRLVVVGVCASGKTTLVNSLRALGLDAYNVPQEHSCIKALWKKKEPDILILLEASLEIIRKRRNVPWGEERLKIQRERLRDARSHADLVVNTNPLSREAVVQQVLDYVRGKGCADYCP</sequence>
<dbReference type="EMBL" id="AFGF01000219">
    <property type="protein sequence ID" value="EGO62446.1"/>
    <property type="molecule type" value="Genomic_DNA"/>
</dbReference>
<proteinExistence type="predicted"/>
<accession>F7NND4</accession>
<dbReference type="STRING" id="1009370.ALO_18120"/>
<evidence type="ECO:0000313" key="2">
    <source>
        <dbReference type="Proteomes" id="UP000003240"/>
    </source>
</evidence>
<evidence type="ECO:0000313" key="1">
    <source>
        <dbReference type="EMBL" id="EGO62446.1"/>
    </source>
</evidence>
<name>F7NND4_9FIRM</name>
<dbReference type="Proteomes" id="UP000003240">
    <property type="component" value="Unassembled WGS sequence"/>
</dbReference>
<dbReference type="RefSeq" id="WP_004098568.1">
    <property type="nucleotide sequence ID" value="NZ_AFGF01000219.1"/>
</dbReference>
<dbReference type="OrthoDB" id="161534at2"/>
<reference evidence="1 2" key="1">
    <citation type="journal article" date="2011" name="EMBO J.">
        <title>Structural diversity of bacterial flagellar motors.</title>
        <authorList>
            <person name="Chen S."/>
            <person name="Beeby M."/>
            <person name="Murphy G.E."/>
            <person name="Leadbetter J.R."/>
            <person name="Hendrixson D.R."/>
            <person name="Briegel A."/>
            <person name="Li Z."/>
            <person name="Shi J."/>
            <person name="Tocheva E.I."/>
            <person name="Muller A."/>
            <person name="Dobro M.J."/>
            <person name="Jensen G.J."/>
        </authorList>
    </citation>
    <scope>NUCLEOTIDE SEQUENCE [LARGE SCALE GENOMIC DNA]</scope>
    <source>
        <strain evidence="1 2">DSM 6540</strain>
    </source>
</reference>
<dbReference type="SUPFAM" id="SSF52540">
    <property type="entry name" value="P-loop containing nucleoside triphosphate hydrolases"/>
    <property type="match status" value="1"/>
</dbReference>
<gene>
    <name evidence="1" type="ORF">ALO_18120</name>
</gene>